<dbReference type="RefSeq" id="WP_161810769.1">
    <property type="nucleotide sequence ID" value="NZ_BLJN01000001.1"/>
</dbReference>
<comment type="caution">
    <text evidence="4">The sequence shown here is derived from an EMBL/GenBank/DDBJ whole genome shotgun (WGS) entry which is preliminary data.</text>
</comment>
<dbReference type="Proteomes" id="UP000445000">
    <property type="component" value="Unassembled WGS sequence"/>
</dbReference>
<accession>A0A829Y6U1</accession>
<feature type="coiled-coil region" evidence="1">
    <location>
        <begin position="191"/>
        <end position="225"/>
    </location>
</feature>
<keyword evidence="3" id="KW-0812">Transmembrane</keyword>
<evidence type="ECO:0000256" key="2">
    <source>
        <dbReference type="SAM" id="MobiDB-lite"/>
    </source>
</evidence>
<organism evidence="4 5">
    <name type="scientific">Steroidobacter agaridevorans</name>
    <dbReference type="NCBI Taxonomy" id="2695856"/>
    <lineage>
        <taxon>Bacteria</taxon>
        <taxon>Pseudomonadati</taxon>
        <taxon>Pseudomonadota</taxon>
        <taxon>Gammaproteobacteria</taxon>
        <taxon>Steroidobacterales</taxon>
        <taxon>Steroidobacteraceae</taxon>
        <taxon>Steroidobacter</taxon>
    </lineage>
</organism>
<gene>
    <name evidence="4" type="ORF">GCM10011487_09300</name>
</gene>
<keyword evidence="3" id="KW-1133">Transmembrane helix</keyword>
<sequence length="284" mass="32133">MSGSRSYLAAAFNARPFGMPVPPNWFGIAAFALLGAFVNPGLWLIGAGLEGLYLWVVSRNERFRATVDAGGKGDDWVARYNALSYHLDEDARRRQESIEFQAREIVDLLSRTGATEMQKSDVRQMAWLHLKLLAARASVLQVINSAEREKRALEEQERRVIDRLSEDAIGDELKRSLEQQLEVLRSRRAGHADAQHRRELIEAELERLRQQVSLVREQALLATDEHSVASSLDALSASLNEANRWLKDQRELFSGLDGLTDEPPPEDLLRPRASTRRRGERIAQ</sequence>
<feature type="transmembrane region" description="Helical" evidence="3">
    <location>
        <begin position="25"/>
        <end position="56"/>
    </location>
</feature>
<feature type="region of interest" description="Disordered" evidence="2">
    <location>
        <begin position="255"/>
        <end position="284"/>
    </location>
</feature>
<name>A0A829Y6U1_9GAMM</name>
<protein>
    <submittedName>
        <fullName evidence="4">Uncharacterized protein</fullName>
    </submittedName>
</protein>
<evidence type="ECO:0000256" key="1">
    <source>
        <dbReference type="SAM" id="Coils"/>
    </source>
</evidence>
<dbReference type="AlphaFoldDB" id="A0A829Y6U1"/>
<feature type="coiled-coil region" evidence="1">
    <location>
        <begin position="136"/>
        <end position="163"/>
    </location>
</feature>
<dbReference type="EMBL" id="BLJN01000001">
    <property type="protein sequence ID" value="GFE78930.1"/>
    <property type="molecule type" value="Genomic_DNA"/>
</dbReference>
<keyword evidence="3" id="KW-0472">Membrane</keyword>
<evidence type="ECO:0000313" key="4">
    <source>
        <dbReference type="EMBL" id="GFE78930.1"/>
    </source>
</evidence>
<proteinExistence type="predicted"/>
<evidence type="ECO:0000256" key="3">
    <source>
        <dbReference type="SAM" id="Phobius"/>
    </source>
</evidence>
<keyword evidence="1" id="KW-0175">Coiled coil</keyword>
<reference evidence="5" key="1">
    <citation type="submission" date="2020-01" db="EMBL/GenBank/DDBJ databases">
        <title>'Steroidobacter agaridevorans' sp. nov., agar-degrading bacteria isolated from rhizosphere soils.</title>
        <authorList>
            <person name="Ikenaga M."/>
            <person name="Kataoka M."/>
            <person name="Murouchi A."/>
            <person name="Katsuragi S."/>
            <person name="Sakai M."/>
        </authorList>
    </citation>
    <scope>NUCLEOTIDE SEQUENCE [LARGE SCALE GENOMIC DNA]</scope>
    <source>
        <strain evidence="5">YU21-B</strain>
    </source>
</reference>
<feature type="compositionally biased region" description="Basic residues" evidence="2">
    <location>
        <begin position="273"/>
        <end position="284"/>
    </location>
</feature>
<keyword evidence="5" id="KW-1185">Reference proteome</keyword>
<evidence type="ECO:0000313" key="5">
    <source>
        <dbReference type="Proteomes" id="UP000445000"/>
    </source>
</evidence>